<dbReference type="EMBL" id="BAABXL010000001">
    <property type="protein sequence ID" value="GAA6267333.1"/>
    <property type="molecule type" value="Genomic_DNA"/>
</dbReference>
<dbReference type="RefSeq" id="WP_176255144.1">
    <property type="nucleotide sequence ID" value="NZ_BAABXL010000001.1"/>
</dbReference>
<dbReference type="PROSITE" id="PS51257">
    <property type="entry name" value="PROKAR_LIPOPROTEIN"/>
    <property type="match status" value="1"/>
</dbReference>
<dbReference type="Pfam" id="PF02608">
    <property type="entry name" value="Bmp"/>
    <property type="match status" value="1"/>
</dbReference>
<dbReference type="Proteomes" id="UP001600894">
    <property type="component" value="Unassembled WGS sequence"/>
</dbReference>
<keyword evidence="5" id="KW-0472">Membrane</keyword>
<dbReference type="InterPro" id="IPR050957">
    <property type="entry name" value="BMP_lipoprotein"/>
</dbReference>
<sequence length="351" mass="36710">MRKSNTKAVSLIMTVALAAVSLSACGGSGSGEKETQTTAAKAGSEAADKGTESADKKEGGYKVAMICDSSVSDGGWGASCYQAMVDAAEEMGWETVYTDNIATSDYATVMTDYAELGYDLIFAPGNQYTDAVKQVASEYPEIHFALLNGTVETENIESILPDADQIGYMAGALAGLMTKTNNIGFIGGMELDTTKAKVSCYEKAAQKVNPQVKVSSAYAGSFSDTAKGKEIAASMVSTYDVDVMFGDASAVDTGAREALAGLEGRYDIGQPGNLGSADDKVIICSVVTDNAALVKACMETVEDGTFGNKTVYGDLSNGCLSVGTFSSLVPEDVQKQYLEYVEQIKAGTFLE</sequence>
<keyword evidence="11" id="KW-1185">Reference proteome</keyword>
<name>A0ABQ0ATH3_9FIRM</name>
<evidence type="ECO:0000259" key="9">
    <source>
        <dbReference type="Pfam" id="PF02608"/>
    </source>
</evidence>
<protein>
    <recommendedName>
        <fullName evidence="9">ABC transporter substrate-binding protein PnrA-like domain-containing protein</fullName>
    </recommendedName>
</protein>
<dbReference type="InterPro" id="IPR028082">
    <property type="entry name" value="Peripla_BP_I"/>
</dbReference>
<evidence type="ECO:0000313" key="10">
    <source>
        <dbReference type="EMBL" id="GAA6267333.1"/>
    </source>
</evidence>
<comment type="subcellular location">
    <subcellularLocation>
        <location evidence="1">Cell membrane</location>
        <topology evidence="1">Lipid-anchor</topology>
    </subcellularLocation>
</comment>
<evidence type="ECO:0000256" key="3">
    <source>
        <dbReference type="ARBA" id="ARBA00022475"/>
    </source>
</evidence>
<feature type="region of interest" description="Disordered" evidence="7">
    <location>
        <begin position="28"/>
        <end position="54"/>
    </location>
</feature>
<dbReference type="CDD" id="cd06304">
    <property type="entry name" value="PBP1_BmpA_Med_PnrA-like"/>
    <property type="match status" value="1"/>
</dbReference>
<feature type="domain" description="ABC transporter substrate-binding protein PnrA-like" evidence="9">
    <location>
        <begin position="62"/>
        <end position="338"/>
    </location>
</feature>
<evidence type="ECO:0000256" key="5">
    <source>
        <dbReference type="ARBA" id="ARBA00023136"/>
    </source>
</evidence>
<evidence type="ECO:0000256" key="6">
    <source>
        <dbReference type="ARBA" id="ARBA00023288"/>
    </source>
</evidence>
<keyword evidence="4 8" id="KW-0732">Signal</keyword>
<feature type="signal peptide" evidence="8">
    <location>
        <begin position="1"/>
        <end position="18"/>
    </location>
</feature>
<reference evidence="10 11" key="1">
    <citation type="submission" date="2024-04" db="EMBL/GenBank/DDBJ databases">
        <title>Defined microbial consortia suppress multidrug-resistant proinflammatory Enterobacteriaceae via ecological control.</title>
        <authorList>
            <person name="Furuichi M."/>
            <person name="Kawaguchi T."/>
            <person name="Pust M."/>
            <person name="Yasuma K."/>
            <person name="Plichta D."/>
            <person name="Hasegawa N."/>
            <person name="Ohya T."/>
            <person name="Bhattarai S."/>
            <person name="Sasajima S."/>
            <person name="Aoto Y."/>
            <person name="Tuganbaev T."/>
            <person name="Yaginuma M."/>
            <person name="Ueda M."/>
            <person name="Okahashi N."/>
            <person name="Amafuji K."/>
            <person name="Kiridooshi Y."/>
            <person name="Sugita K."/>
            <person name="Strazar M."/>
            <person name="Skelly A."/>
            <person name="Suda W."/>
            <person name="Hattori M."/>
            <person name="Nakamoto N."/>
            <person name="Caballero S."/>
            <person name="Norman J."/>
            <person name="Olle B."/>
            <person name="Tanoue T."/>
            <person name="Arita M."/>
            <person name="Bucci V."/>
            <person name="Atarashi K."/>
            <person name="Xavier R."/>
            <person name="Honda K."/>
        </authorList>
    </citation>
    <scope>NUCLEOTIDE SEQUENCE [LARGE SCALE GENOMIC DNA]</scope>
    <source>
        <strain evidence="11">f13</strain>
    </source>
</reference>
<proteinExistence type="inferred from homology"/>
<keyword evidence="3" id="KW-1003">Cell membrane</keyword>
<accession>A0ABQ0ATH3</accession>
<dbReference type="PANTHER" id="PTHR34296">
    <property type="entry name" value="TRANSCRIPTIONAL ACTIVATOR PROTEIN MED"/>
    <property type="match status" value="1"/>
</dbReference>
<dbReference type="PANTHER" id="PTHR34296:SF2">
    <property type="entry name" value="ABC TRANSPORTER GUANOSINE-BINDING PROTEIN NUPN"/>
    <property type="match status" value="1"/>
</dbReference>
<comment type="similarity">
    <text evidence="2">Belongs to the BMP lipoprotein family.</text>
</comment>
<dbReference type="InterPro" id="IPR003760">
    <property type="entry name" value="PnrA-like"/>
</dbReference>
<organism evidence="10 11">
    <name type="scientific">Enterocloster alcoholdehydrogenati</name>
    <dbReference type="NCBI Taxonomy" id="2547410"/>
    <lineage>
        <taxon>Bacteria</taxon>
        <taxon>Bacillati</taxon>
        <taxon>Bacillota</taxon>
        <taxon>Clostridia</taxon>
        <taxon>Lachnospirales</taxon>
        <taxon>Lachnospiraceae</taxon>
        <taxon>Enterocloster</taxon>
    </lineage>
</organism>
<comment type="caution">
    <text evidence="10">The sequence shown here is derived from an EMBL/GenBank/DDBJ whole genome shotgun (WGS) entry which is preliminary data.</text>
</comment>
<evidence type="ECO:0000256" key="2">
    <source>
        <dbReference type="ARBA" id="ARBA00008610"/>
    </source>
</evidence>
<dbReference type="SUPFAM" id="SSF53822">
    <property type="entry name" value="Periplasmic binding protein-like I"/>
    <property type="match status" value="1"/>
</dbReference>
<keyword evidence="6" id="KW-0449">Lipoprotein</keyword>
<feature type="chain" id="PRO_5045786054" description="ABC transporter substrate-binding protein PnrA-like domain-containing protein" evidence="8">
    <location>
        <begin position="19"/>
        <end position="351"/>
    </location>
</feature>
<dbReference type="Gene3D" id="3.40.50.2300">
    <property type="match status" value="2"/>
</dbReference>
<evidence type="ECO:0000256" key="1">
    <source>
        <dbReference type="ARBA" id="ARBA00004193"/>
    </source>
</evidence>
<gene>
    <name evidence="10" type="ORF">F130042H8_03930</name>
</gene>
<evidence type="ECO:0000256" key="7">
    <source>
        <dbReference type="SAM" id="MobiDB-lite"/>
    </source>
</evidence>
<evidence type="ECO:0000256" key="4">
    <source>
        <dbReference type="ARBA" id="ARBA00022729"/>
    </source>
</evidence>
<evidence type="ECO:0000313" key="11">
    <source>
        <dbReference type="Proteomes" id="UP001600894"/>
    </source>
</evidence>
<evidence type="ECO:0000256" key="8">
    <source>
        <dbReference type="SAM" id="SignalP"/>
    </source>
</evidence>